<feature type="region of interest" description="Disordered" evidence="11">
    <location>
        <begin position="95"/>
        <end position="119"/>
    </location>
</feature>
<dbReference type="EMBL" id="BMTD01000010">
    <property type="protein sequence ID" value="GGV04933.1"/>
    <property type="molecule type" value="Genomic_DNA"/>
</dbReference>
<dbReference type="CDD" id="cd06225">
    <property type="entry name" value="HAMP"/>
    <property type="match status" value="1"/>
</dbReference>
<evidence type="ECO:0000256" key="12">
    <source>
        <dbReference type="SAM" id="Phobius"/>
    </source>
</evidence>
<evidence type="ECO:0000256" key="11">
    <source>
        <dbReference type="SAM" id="MobiDB-lite"/>
    </source>
</evidence>
<dbReference type="SMART" id="SM00304">
    <property type="entry name" value="HAMP"/>
    <property type="match status" value="1"/>
</dbReference>
<dbReference type="EC" id="2.7.13.3" evidence="3"/>
<dbReference type="Gene3D" id="6.10.340.10">
    <property type="match status" value="1"/>
</dbReference>
<dbReference type="InterPro" id="IPR036097">
    <property type="entry name" value="HisK_dim/P_sf"/>
</dbReference>
<keyword evidence="10 12" id="KW-0472">Membrane</keyword>
<dbReference type="InterPro" id="IPR004358">
    <property type="entry name" value="Sig_transdc_His_kin-like_C"/>
</dbReference>
<feature type="domain" description="Histidine kinase" evidence="14">
    <location>
        <begin position="391"/>
        <end position="605"/>
    </location>
</feature>
<proteinExistence type="predicted"/>
<dbReference type="InterPro" id="IPR003661">
    <property type="entry name" value="HisK_dim/P_dom"/>
</dbReference>
<feature type="chain" id="PRO_5039233747" description="histidine kinase" evidence="13">
    <location>
        <begin position="32"/>
        <end position="611"/>
    </location>
</feature>
<dbReference type="InterPro" id="IPR003594">
    <property type="entry name" value="HATPase_dom"/>
</dbReference>
<keyword evidence="9" id="KW-0902">Two-component regulatory system</keyword>
<evidence type="ECO:0000256" key="2">
    <source>
        <dbReference type="ARBA" id="ARBA00004236"/>
    </source>
</evidence>
<comment type="catalytic activity">
    <reaction evidence="1">
        <text>ATP + protein L-histidine = ADP + protein N-phospho-L-histidine.</text>
        <dbReference type="EC" id="2.7.13.3"/>
    </reaction>
</comment>
<dbReference type="CDD" id="cd00082">
    <property type="entry name" value="HisKA"/>
    <property type="match status" value="1"/>
</dbReference>
<protein>
    <recommendedName>
        <fullName evidence="3">histidine kinase</fullName>
        <ecNumber evidence="3">2.7.13.3</ecNumber>
    </recommendedName>
</protein>
<dbReference type="PANTHER" id="PTHR45436">
    <property type="entry name" value="SENSOR HISTIDINE KINASE YKOH"/>
    <property type="match status" value="1"/>
</dbReference>
<evidence type="ECO:0000256" key="5">
    <source>
        <dbReference type="ARBA" id="ARBA00022679"/>
    </source>
</evidence>
<reference evidence="16" key="1">
    <citation type="journal article" date="2014" name="Int. J. Syst. Evol. Microbiol.">
        <title>Complete genome sequence of Corynebacterium casei LMG S-19264T (=DSM 44701T), isolated from a smear-ripened cheese.</title>
        <authorList>
            <consortium name="US DOE Joint Genome Institute (JGI-PGF)"/>
            <person name="Walter F."/>
            <person name="Albersmeier A."/>
            <person name="Kalinowski J."/>
            <person name="Ruckert C."/>
        </authorList>
    </citation>
    <scope>NUCLEOTIDE SEQUENCE</scope>
    <source>
        <strain evidence="16">JCM 4369</strain>
    </source>
</reference>
<dbReference type="InterPro" id="IPR003660">
    <property type="entry name" value="HAMP_dom"/>
</dbReference>
<evidence type="ECO:0000313" key="17">
    <source>
        <dbReference type="Proteomes" id="UP000618795"/>
    </source>
</evidence>
<dbReference type="Gene3D" id="1.10.287.130">
    <property type="match status" value="1"/>
</dbReference>
<evidence type="ECO:0000256" key="7">
    <source>
        <dbReference type="ARBA" id="ARBA00022777"/>
    </source>
</evidence>
<dbReference type="SMART" id="SM00387">
    <property type="entry name" value="HATPase_c"/>
    <property type="match status" value="1"/>
</dbReference>
<dbReference type="FunFam" id="3.30.565.10:FF:000006">
    <property type="entry name" value="Sensor histidine kinase WalK"/>
    <property type="match status" value="1"/>
</dbReference>
<dbReference type="Pfam" id="PF00672">
    <property type="entry name" value="HAMP"/>
    <property type="match status" value="1"/>
</dbReference>
<dbReference type="GO" id="GO:0000155">
    <property type="term" value="F:phosphorelay sensor kinase activity"/>
    <property type="evidence" value="ECO:0007669"/>
    <property type="project" value="InterPro"/>
</dbReference>
<dbReference type="SMART" id="SM00388">
    <property type="entry name" value="HisKA"/>
    <property type="match status" value="1"/>
</dbReference>
<keyword evidence="7 16" id="KW-0418">Kinase</keyword>
<keyword evidence="8 12" id="KW-1133">Transmembrane helix</keyword>
<evidence type="ECO:0000259" key="15">
    <source>
        <dbReference type="PROSITE" id="PS50885"/>
    </source>
</evidence>
<evidence type="ECO:0000256" key="1">
    <source>
        <dbReference type="ARBA" id="ARBA00000085"/>
    </source>
</evidence>
<evidence type="ECO:0000256" key="8">
    <source>
        <dbReference type="ARBA" id="ARBA00022989"/>
    </source>
</evidence>
<dbReference type="PRINTS" id="PR00344">
    <property type="entry name" value="BCTRLSENSOR"/>
</dbReference>
<sequence>MRRRIPLRKRLLVRLLSVSALIAVCSVAATAWLAVTTTTSALKEEQGQDLAADNSILARLSGYAATHSGWTDVRRTVRELAAETGRRIALTTTDRTLVADSAPHGTPLPPRPAATVDPLRSDTYSEAGAQLSGIDPRVVGPYRLPAKERARLDTLATRRKQCYERYGLQSTVVRTASGRPVVEAPDGTEPAGYGATVCEDGRLNTPTPTEQKALDDLSDLTRPCLDQAGLDLRGPLFLTFDPSGRDPFAGGHLIAKYAQAGNKATARAAQRCVLTARRTQLEPYVAPVAELFLGIGDQNPSRFDMSPANKAKVIGAAGLVLAVTVAVTAVVAIRLVRPLRALTEAAQQPPELHARVPVTTRDETGILAEAFNDLAERRERLEAQRKAMVSDIAHELRSPLTNIRGWLEVVRDGVVEPDPPLLDSLHEEALVLQRIIDDLQDLAAADAGTLRVHREPLRAGDLLDQVAAAHRVAADAAGVALRTEADDTAWLDADPVRMRQALGNLVSNALRHTPADGRVTLAARRDGPDAVLTVTDTGTGIAPDDLPHVFDRFWRPEKSRSRRTGGSGLGLPIVRHLVAAHGGTAEAASEPGEGAVFTLRLPAAGPPADDT</sequence>
<evidence type="ECO:0000256" key="4">
    <source>
        <dbReference type="ARBA" id="ARBA00022553"/>
    </source>
</evidence>
<keyword evidence="13" id="KW-0732">Signal</keyword>
<dbReference type="RefSeq" id="WP_191875584.1">
    <property type="nucleotide sequence ID" value="NZ_BMTD01000010.1"/>
</dbReference>
<dbReference type="Pfam" id="PF02518">
    <property type="entry name" value="HATPase_c"/>
    <property type="match status" value="1"/>
</dbReference>
<comment type="subcellular location">
    <subcellularLocation>
        <location evidence="2">Cell membrane</location>
    </subcellularLocation>
</comment>
<keyword evidence="5" id="KW-0808">Transferase</keyword>
<dbReference type="Proteomes" id="UP000618795">
    <property type="component" value="Unassembled WGS sequence"/>
</dbReference>
<dbReference type="GO" id="GO:0005886">
    <property type="term" value="C:plasma membrane"/>
    <property type="evidence" value="ECO:0007669"/>
    <property type="project" value="UniProtKB-SubCell"/>
</dbReference>
<dbReference type="AlphaFoldDB" id="A0A918IDM9"/>
<comment type="caution">
    <text evidence="16">The sequence shown here is derived from an EMBL/GenBank/DDBJ whole genome shotgun (WGS) entry which is preliminary data.</text>
</comment>
<evidence type="ECO:0000256" key="3">
    <source>
        <dbReference type="ARBA" id="ARBA00012438"/>
    </source>
</evidence>
<evidence type="ECO:0000259" key="14">
    <source>
        <dbReference type="PROSITE" id="PS50109"/>
    </source>
</evidence>
<dbReference type="PANTHER" id="PTHR45436:SF5">
    <property type="entry name" value="SENSOR HISTIDINE KINASE TRCS"/>
    <property type="match status" value="1"/>
</dbReference>
<dbReference type="SUPFAM" id="SSF158472">
    <property type="entry name" value="HAMP domain-like"/>
    <property type="match status" value="1"/>
</dbReference>
<evidence type="ECO:0000256" key="10">
    <source>
        <dbReference type="ARBA" id="ARBA00023136"/>
    </source>
</evidence>
<dbReference type="PROSITE" id="PS50109">
    <property type="entry name" value="HIS_KIN"/>
    <property type="match status" value="1"/>
</dbReference>
<reference evidence="16" key="2">
    <citation type="submission" date="2020-09" db="EMBL/GenBank/DDBJ databases">
        <authorList>
            <person name="Sun Q."/>
            <person name="Ohkuma M."/>
        </authorList>
    </citation>
    <scope>NUCLEOTIDE SEQUENCE</scope>
    <source>
        <strain evidence="16">JCM 4369</strain>
    </source>
</reference>
<dbReference type="SUPFAM" id="SSF47384">
    <property type="entry name" value="Homodimeric domain of signal transducing histidine kinase"/>
    <property type="match status" value="1"/>
</dbReference>
<dbReference type="InterPro" id="IPR005467">
    <property type="entry name" value="His_kinase_dom"/>
</dbReference>
<dbReference type="Gene3D" id="3.30.565.10">
    <property type="entry name" value="Histidine kinase-like ATPase, C-terminal domain"/>
    <property type="match status" value="1"/>
</dbReference>
<dbReference type="SUPFAM" id="SSF55874">
    <property type="entry name" value="ATPase domain of HSP90 chaperone/DNA topoisomerase II/histidine kinase"/>
    <property type="match status" value="1"/>
</dbReference>
<keyword evidence="4" id="KW-0597">Phosphoprotein</keyword>
<evidence type="ECO:0000313" key="16">
    <source>
        <dbReference type="EMBL" id="GGV04933.1"/>
    </source>
</evidence>
<dbReference type="Pfam" id="PF00512">
    <property type="entry name" value="HisKA"/>
    <property type="match status" value="1"/>
</dbReference>
<feature type="domain" description="HAMP" evidence="15">
    <location>
        <begin position="333"/>
        <end position="383"/>
    </location>
</feature>
<accession>A0A918IDM9</accession>
<feature type="transmembrane region" description="Helical" evidence="12">
    <location>
        <begin position="313"/>
        <end position="333"/>
    </location>
</feature>
<dbReference type="InterPro" id="IPR050428">
    <property type="entry name" value="TCS_sensor_his_kinase"/>
</dbReference>
<dbReference type="PROSITE" id="PS50885">
    <property type="entry name" value="HAMP"/>
    <property type="match status" value="1"/>
</dbReference>
<gene>
    <name evidence="16" type="ORF">GCM10010260_47710</name>
</gene>
<feature type="signal peptide" evidence="13">
    <location>
        <begin position="1"/>
        <end position="31"/>
    </location>
</feature>
<name>A0A918IDM9_9ACTN</name>
<evidence type="ECO:0000256" key="6">
    <source>
        <dbReference type="ARBA" id="ARBA00022692"/>
    </source>
</evidence>
<keyword evidence="17" id="KW-1185">Reference proteome</keyword>
<dbReference type="InterPro" id="IPR036890">
    <property type="entry name" value="HATPase_C_sf"/>
</dbReference>
<evidence type="ECO:0000256" key="13">
    <source>
        <dbReference type="SAM" id="SignalP"/>
    </source>
</evidence>
<keyword evidence="6 12" id="KW-0812">Transmembrane</keyword>
<evidence type="ECO:0000256" key="9">
    <source>
        <dbReference type="ARBA" id="ARBA00023012"/>
    </source>
</evidence>
<dbReference type="CDD" id="cd00075">
    <property type="entry name" value="HATPase"/>
    <property type="match status" value="1"/>
</dbReference>
<organism evidence="16 17">
    <name type="scientific">Streptomyces filipinensis</name>
    <dbReference type="NCBI Taxonomy" id="66887"/>
    <lineage>
        <taxon>Bacteria</taxon>
        <taxon>Bacillati</taxon>
        <taxon>Actinomycetota</taxon>
        <taxon>Actinomycetes</taxon>
        <taxon>Kitasatosporales</taxon>
        <taxon>Streptomycetaceae</taxon>
        <taxon>Streptomyces</taxon>
    </lineage>
</organism>